<evidence type="ECO:0000313" key="2">
    <source>
        <dbReference type="Proteomes" id="UP000692954"/>
    </source>
</evidence>
<gene>
    <name evidence="1" type="ORF">PSON_ATCC_30995.1.T0590010</name>
</gene>
<keyword evidence="2" id="KW-1185">Reference proteome</keyword>
<protein>
    <submittedName>
        <fullName evidence="1">Uncharacterized protein</fullName>
    </submittedName>
</protein>
<reference evidence="1" key="1">
    <citation type="submission" date="2021-01" db="EMBL/GenBank/DDBJ databases">
        <authorList>
            <consortium name="Genoscope - CEA"/>
            <person name="William W."/>
        </authorList>
    </citation>
    <scope>NUCLEOTIDE SEQUENCE</scope>
</reference>
<organism evidence="1 2">
    <name type="scientific">Paramecium sonneborni</name>
    <dbReference type="NCBI Taxonomy" id="65129"/>
    <lineage>
        <taxon>Eukaryota</taxon>
        <taxon>Sar</taxon>
        <taxon>Alveolata</taxon>
        <taxon>Ciliophora</taxon>
        <taxon>Intramacronucleata</taxon>
        <taxon>Oligohymenophorea</taxon>
        <taxon>Peniculida</taxon>
        <taxon>Parameciidae</taxon>
        <taxon>Paramecium</taxon>
    </lineage>
</organism>
<name>A0A8S1NGX8_9CILI</name>
<dbReference type="AlphaFoldDB" id="A0A8S1NGX8"/>
<comment type="caution">
    <text evidence="1">The sequence shown here is derived from an EMBL/GenBank/DDBJ whole genome shotgun (WGS) entry which is preliminary data.</text>
</comment>
<accession>A0A8S1NGX8</accession>
<proteinExistence type="predicted"/>
<dbReference type="Proteomes" id="UP000692954">
    <property type="component" value="Unassembled WGS sequence"/>
</dbReference>
<evidence type="ECO:0000313" key="1">
    <source>
        <dbReference type="EMBL" id="CAD8092357.1"/>
    </source>
</evidence>
<dbReference type="OrthoDB" id="308366at2759"/>
<dbReference type="EMBL" id="CAJJDN010000059">
    <property type="protein sequence ID" value="CAD8092357.1"/>
    <property type="molecule type" value="Genomic_DNA"/>
</dbReference>
<sequence length="365" mass="43910">MYDIKQMESLRINDSENQENKYQNLLPSGYQTPKLNISFRHWLYMSQYERQIIRSLLSSNIQRIPQENSYIYLVNYDSELQIFKYQGEQVVRSTLKNGFCSFVTINKSSKNPKIINSFMVDRNNIIHQYEMDFSRTKIEERKEELEINKQLNLENATLLACVMNPNGSLFVTVSETTIYILDQINELILQLQNPLKIKYFPYQFNFEQKVFLELSPCNKCLILAHQSLIFIYWNNKLIKKFELKKEQIILNIKLFKEQLIIITNMAIIKIENIFNIEIQLQQQDYFYPLKKEDVKISKDFDNYIQYGTFEIENQELKSIIIQDRLCKLYLIEMQSIQQGSWIMKEIKMRKYNLQKQKGKHYNQLY</sequence>